<comment type="caution">
    <text evidence="1">The sequence shown here is derived from an EMBL/GenBank/DDBJ whole genome shotgun (WGS) entry which is preliminary data.</text>
</comment>
<dbReference type="Proteomes" id="UP001151699">
    <property type="component" value="Chromosome X"/>
</dbReference>
<accession>A0A9Q0RYS8</accession>
<protein>
    <submittedName>
        <fullName evidence="1">Uncharacterized protein</fullName>
    </submittedName>
</protein>
<dbReference type="OrthoDB" id="249932at2759"/>
<keyword evidence="2" id="KW-1185">Reference proteome</keyword>
<name>A0A9Q0RYS8_9DIPT</name>
<proteinExistence type="predicted"/>
<organism evidence="1 2">
    <name type="scientific">Pseudolycoriella hygida</name>
    <dbReference type="NCBI Taxonomy" id="35572"/>
    <lineage>
        <taxon>Eukaryota</taxon>
        <taxon>Metazoa</taxon>
        <taxon>Ecdysozoa</taxon>
        <taxon>Arthropoda</taxon>
        <taxon>Hexapoda</taxon>
        <taxon>Insecta</taxon>
        <taxon>Pterygota</taxon>
        <taxon>Neoptera</taxon>
        <taxon>Endopterygota</taxon>
        <taxon>Diptera</taxon>
        <taxon>Nematocera</taxon>
        <taxon>Sciaroidea</taxon>
        <taxon>Sciaridae</taxon>
        <taxon>Pseudolycoriella</taxon>
    </lineage>
</organism>
<evidence type="ECO:0000313" key="1">
    <source>
        <dbReference type="EMBL" id="KAJ6637471.1"/>
    </source>
</evidence>
<gene>
    <name evidence="1" type="ORF">Bhyg_10201</name>
</gene>
<reference evidence="1" key="1">
    <citation type="submission" date="2022-07" db="EMBL/GenBank/DDBJ databases">
        <authorList>
            <person name="Trinca V."/>
            <person name="Uliana J.V.C."/>
            <person name="Torres T.T."/>
            <person name="Ward R.J."/>
            <person name="Monesi N."/>
        </authorList>
    </citation>
    <scope>NUCLEOTIDE SEQUENCE</scope>
    <source>
        <strain evidence="1">HSMRA1968</strain>
        <tissue evidence="1">Whole embryos</tissue>
    </source>
</reference>
<evidence type="ECO:0000313" key="2">
    <source>
        <dbReference type="Proteomes" id="UP001151699"/>
    </source>
</evidence>
<sequence>MKWIRVRVDSKSNKNKFEKEKFILWAIDYGFPIESEIRWIRCLRSDELNVMNSGLIRKGGIYKVVPCTAVRENATSVLEFKKTNKWSQKAIEFVEKLISKAKRINFKREAQYKDHIFGSFIIQTNEDKNVAAEEFLINMREGVNTSSFEKDFTQLDSTPYWERPKQDSLFKIYENNSDFNLNSLEACDETFEVGVPILIDMNISKTDGMLAQLADRFDEDIRLPPEKEKVSSVLSLDTAKLNGTNKETFSRVPLGQRFAKALQKYEARKKTVQRNSTRMDEVNKKLMAKSFPAGFIVDNQAIADRDAALSATMEKHRFAKEE</sequence>
<feature type="non-terminal residue" evidence="1">
    <location>
        <position position="322"/>
    </location>
</feature>
<dbReference type="EMBL" id="WJQU01000003">
    <property type="protein sequence ID" value="KAJ6637471.1"/>
    <property type="molecule type" value="Genomic_DNA"/>
</dbReference>
<dbReference type="AlphaFoldDB" id="A0A9Q0RYS8"/>